<reference evidence="2" key="2">
    <citation type="submission" date="2019-06" db="EMBL/GenBank/DDBJ databases">
        <title>Genomics analysis of Aphanomyces spp. identifies a new class of oomycete effector associated with host adaptation.</title>
        <authorList>
            <person name="Gaulin E."/>
        </authorList>
    </citation>
    <scope>NUCLEOTIDE SEQUENCE</scope>
    <source>
        <strain evidence="2">CBS 578.67</strain>
    </source>
</reference>
<protein>
    <submittedName>
        <fullName evidence="3">Aste57867_13698 protein</fullName>
    </submittedName>
</protein>
<dbReference type="GO" id="GO:0003735">
    <property type="term" value="F:structural constituent of ribosome"/>
    <property type="evidence" value="ECO:0007669"/>
    <property type="project" value="InterPro"/>
</dbReference>
<accession>A0A485KYT1</accession>
<reference evidence="3 4" key="1">
    <citation type="submission" date="2019-03" db="EMBL/GenBank/DDBJ databases">
        <authorList>
            <person name="Gaulin E."/>
            <person name="Dumas B."/>
        </authorList>
    </citation>
    <scope>NUCLEOTIDE SEQUENCE [LARGE SCALE GENOMIC DNA]</scope>
    <source>
        <strain evidence="3">CBS 568.67</strain>
    </source>
</reference>
<evidence type="ECO:0000313" key="4">
    <source>
        <dbReference type="Proteomes" id="UP000332933"/>
    </source>
</evidence>
<dbReference type="SUPFAM" id="SSF55811">
    <property type="entry name" value="Nudix"/>
    <property type="match status" value="1"/>
</dbReference>
<dbReference type="PANTHER" id="PTHR13124:SF12">
    <property type="entry name" value="LARGE RIBOSOMAL SUBUNIT PROTEIN ML46"/>
    <property type="match status" value="1"/>
</dbReference>
<evidence type="ECO:0000313" key="2">
    <source>
        <dbReference type="EMBL" id="KAF0695505.1"/>
    </source>
</evidence>
<organism evidence="3 4">
    <name type="scientific">Aphanomyces stellatus</name>
    <dbReference type="NCBI Taxonomy" id="120398"/>
    <lineage>
        <taxon>Eukaryota</taxon>
        <taxon>Sar</taxon>
        <taxon>Stramenopiles</taxon>
        <taxon>Oomycota</taxon>
        <taxon>Saprolegniomycetes</taxon>
        <taxon>Saprolegniales</taxon>
        <taxon>Verrucalvaceae</taxon>
        <taxon>Aphanomyces</taxon>
    </lineage>
</organism>
<dbReference type="GO" id="GO:0005762">
    <property type="term" value="C:mitochondrial large ribosomal subunit"/>
    <property type="evidence" value="ECO:0007669"/>
    <property type="project" value="TreeGrafter"/>
</dbReference>
<dbReference type="EMBL" id="CAADRA010005497">
    <property type="protein sequence ID" value="VFT90531.1"/>
    <property type="molecule type" value="Genomic_DNA"/>
</dbReference>
<dbReference type="PANTHER" id="PTHR13124">
    <property type="entry name" value="39S RIBOSOMAL PROTEIN L46, MITOCHONDRIAL PRECURSOR-RELATED"/>
    <property type="match status" value="1"/>
</dbReference>
<feature type="region of interest" description="Disordered" evidence="1">
    <location>
        <begin position="32"/>
        <end position="51"/>
    </location>
</feature>
<dbReference type="InterPro" id="IPR040008">
    <property type="entry name" value="Ribosomal_mL46"/>
</dbReference>
<evidence type="ECO:0000313" key="3">
    <source>
        <dbReference type="EMBL" id="VFT90531.1"/>
    </source>
</evidence>
<name>A0A485KYT1_9STRA</name>
<dbReference type="AlphaFoldDB" id="A0A485KYT1"/>
<dbReference type="CDD" id="cd04661">
    <property type="entry name" value="NUDIX_MRP_L46"/>
    <property type="match status" value="1"/>
</dbReference>
<sequence>MMHRLLLQFNGATAARQFATKATKRTKTLIKPANAAAPHRTRGPSHSKNKLLPFEDDGKKYRVVFASLLERLPLILPDLEPWEEDYYRMKHTIELKTAQVGRVGAIARATHMRLPKDFWFQEPGTVEVEPEDAPFLSEWNEDELVGDGFQIAKRETEDDAANNRRSLNRALKQRVFLLVQDPTTLKWTLPMTEKAVDETMKDAALRELQDTIGADFEAYSVGNAPMGYFVVDHETNDGSGFDGTKVFIFKAQTFGNEGVVALNETKAKDYLWVTQAEIPEYIEGGFADAIVKVTPP</sequence>
<dbReference type="InterPro" id="IPR015797">
    <property type="entry name" value="NUDIX_hydrolase-like_dom_sf"/>
</dbReference>
<feature type="compositionally biased region" description="Basic residues" evidence="1">
    <location>
        <begin position="39"/>
        <end position="49"/>
    </location>
</feature>
<dbReference type="Gene3D" id="3.90.79.10">
    <property type="entry name" value="Nucleoside Triphosphate Pyrophosphohydrolase"/>
    <property type="match status" value="1"/>
</dbReference>
<dbReference type="InterPro" id="IPR033650">
    <property type="entry name" value="Ribosomal_mL46_NUDIX"/>
</dbReference>
<dbReference type="Proteomes" id="UP000332933">
    <property type="component" value="Unassembled WGS sequence"/>
</dbReference>
<dbReference type="EMBL" id="VJMH01005476">
    <property type="protein sequence ID" value="KAF0695505.1"/>
    <property type="molecule type" value="Genomic_DNA"/>
</dbReference>
<keyword evidence="4" id="KW-1185">Reference proteome</keyword>
<evidence type="ECO:0000256" key="1">
    <source>
        <dbReference type="SAM" id="MobiDB-lite"/>
    </source>
</evidence>
<proteinExistence type="predicted"/>
<dbReference type="OrthoDB" id="414075at2759"/>
<gene>
    <name evidence="3" type="primary">Aste57867_13698</name>
    <name evidence="2" type="ORF">As57867_013648</name>
    <name evidence="3" type="ORF">ASTE57867_13698</name>
</gene>